<evidence type="ECO:0000313" key="2">
    <source>
        <dbReference type="Proteomes" id="UP001487740"/>
    </source>
</evidence>
<gene>
    <name evidence="1" type="ORF">O3P69_002484</name>
</gene>
<protein>
    <submittedName>
        <fullName evidence="1">Uncharacterized protein</fullName>
    </submittedName>
</protein>
<evidence type="ECO:0000313" key="1">
    <source>
        <dbReference type="EMBL" id="KAK8400710.1"/>
    </source>
</evidence>
<name>A0AAW0UPD3_SCYPA</name>
<accession>A0AAW0UPD3</accession>
<keyword evidence="2" id="KW-1185">Reference proteome</keyword>
<proteinExistence type="predicted"/>
<organism evidence="1 2">
    <name type="scientific">Scylla paramamosain</name>
    <name type="common">Mud crab</name>
    <dbReference type="NCBI Taxonomy" id="85552"/>
    <lineage>
        <taxon>Eukaryota</taxon>
        <taxon>Metazoa</taxon>
        <taxon>Ecdysozoa</taxon>
        <taxon>Arthropoda</taxon>
        <taxon>Crustacea</taxon>
        <taxon>Multicrustacea</taxon>
        <taxon>Malacostraca</taxon>
        <taxon>Eumalacostraca</taxon>
        <taxon>Eucarida</taxon>
        <taxon>Decapoda</taxon>
        <taxon>Pleocyemata</taxon>
        <taxon>Brachyura</taxon>
        <taxon>Eubrachyura</taxon>
        <taxon>Portunoidea</taxon>
        <taxon>Portunidae</taxon>
        <taxon>Portuninae</taxon>
        <taxon>Scylla</taxon>
    </lineage>
</organism>
<dbReference type="AlphaFoldDB" id="A0AAW0UPD3"/>
<sequence>MTWRREGTGWLGEALVRALTQHKSGEFRPWVNRKCRAGATWSGRCQPVRNDAFGPVLRKDYKVRVRKSERQRIGEKASNRV</sequence>
<comment type="caution">
    <text evidence="1">The sequence shown here is derived from an EMBL/GenBank/DDBJ whole genome shotgun (WGS) entry which is preliminary data.</text>
</comment>
<dbReference type="Proteomes" id="UP001487740">
    <property type="component" value="Unassembled WGS sequence"/>
</dbReference>
<reference evidence="1 2" key="1">
    <citation type="submission" date="2023-03" db="EMBL/GenBank/DDBJ databases">
        <title>High-quality genome of Scylla paramamosain provides insights in environmental adaptation.</title>
        <authorList>
            <person name="Zhang L."/>
        </authorList>
    </citation>
    <scope>NUCLEOTIDE SEQUENCE [LARGE SCALE GENOMIC DNA]</scope>
    <source>
        <strain evidence="1">LZ_2023a</strain>
        <tissue evidence="1">Muscle</tissue>
    </source>
</reference>
<dbReference type="EMBL" id="JARAKH010000009">
    <property type="protein sequence ID" value="KAK8400710.1"/>
    <property type="molecule type" value="Genomic_DNA"/>
</dbReference>